<reference evidence="1" key="1">
    <citation type="submission" date="2020-05" db="EMBL/GenBank/DDBJ databases">
        <authorList>
            <person name="Chiriac C."/>
            <person name="Salcher M."/>
            <person name="Ghai R."/>
            <person name="Kavagutti S V."/>
        </authorList>
    </citation>
    <scope>NUCLEOTIDE SEQUENCE</scope>
</reference>
<dbReference type="EMBL" id="LR798332">
    <property type="protein sequence ID" value="CAB5224178.1"/>
    <property type="molecule type" value="Genomic_DNA"/>
</dbReference>
<protein>
    <submittedName>
        <fullName evidence="1">Uncharacterized protein</fullName>
    </submittedName>
</protein>
<name>A0A6J7X705_9CAUD</name>
<evidence type="ECO:0000313" key="1">
    <source>
        <dbReference type="EMBL" id="CAB5224178.1"/>
    </source>
</evidence>
<accession>A0A6J7X705</accession>
<organism evidence="1">
    <name type="scientific">uncultured Caudovirales phage</name>
    <dbReference type="NCBI Taxonomy" id="2100421"/>
    <lineage>
        <taxon>Viruses</taxon>
        <taxon>Duplodnaviria</taxon>
        <taxon>Heunggongvirae</taxon>
        <taxon>Uroviricota</taxon>
        <taxon>Caudoviricetes</taxon>
        <taxon>Peduoviridae</taxon>
        <taxon>Maltschvirus</taxon>
        <taxon>Maltschvirus maltsch</taxon>
    </lineage>
</organism>
<sequence>MIDAKVRQYVRDLYKKIYQRTPTNEEEQEFARSEVFPILHGLYIKSKKLEALE</sequence>
<gene>
    <name evidence="1" type="ORF">UFOVP389_41</name>
</gene>
<proteinExistence type="predicted"/>